<sequence length="465" mass="49108">MHLPAWIRAAAVAGFLSHSAAWSQTAPSGFELERLELNLGKGSLLSSHGELLVPTGVSAGLVSHYEHLPLVLQDGESHLERVRHRASLMLAASYGVLPWLEVGAQIPAVLWQQGGDPSLLGLPPLTARGLGTPMLQARLGLLSRREEHPVNLAVDLAAGLPVGSGSALARDAGLRFRAGATLGLDWGWLHPSLEAGVLLRPPNPLFRKGSPPVVPELRVSAVLATANPGLRGELALRGAFASDDKQPSLELLGGVRWPLMPRVELLALGGPGLGAAPGTPSARVLLGVNFLMEPPPALERLTEAIPHFTLEPEATAARREVPRPAVAPVPTRELLPTAVPLAHATPLLQGSVLFEPGRAELPADLSLPQAVLELLRSEPGKSIVLLEGYAGQEDAAQADRLLPLRRAQALRTYLAGQGVPLERLRVRITSPAASAHAPTPEDLARARRVEMTVLSDPTAVSETTP</sequence>
<evidence type="ECO:0000313" key="4">
    <source>
        <dbReference type="Proteomes" id="UP000028725"/>
    </source>
</evidence>
<dbReference type="GO" id="GO:0016020">
    <property type="term" value="C:membrane"/>
    <property type="evidence" value="ECO:0007669"/>
    <property type="project" value="UniProtKB-UniRule"/>
</dbReference>
<dbReference type="AlphaFoldDB" id="A0A085W5R7"/>
<organism evidence="3 4">
    <name type="scientific">Hyalangium minutum</name>
    <dbReference type="NCBI Taxonomy" id="394096"/>
    <lineage>
        <taxon>Bacteria</taxon>
        <taxon>Pseudomonadati</taxon>
        <taxon>Myxococcota</taxon>
        <taxon>Myxococcia</taxon>
        <taxon>Myxococcales</taxon>
        <taxon>Cystobacterineae</taxon>
        <taxon>Archangiaceae</taxon>
        <taxon>Hyalangium</taxon>
    </lineage>
</organism>
<keyword evidence="4" id="KW-1185">Reference proteome</keyword>
<dbReference type="STRING" id="394096.DB31_3089"/>
<comment type="caution">
    <text evidence="3">The sequence shown here is derived from an EMBL/GenBank/DDBJ whole genome shotgun (WGS) entry which is preliminary data.</text>
</comment>
<evidence type="ECO:0000313" key="3">
    <source>
        <dbReference type="EMBL" id="KFE63030.1"/>
    </source>
</evidence>
<dbReference type="PATRIC" id="fig|394096.3.peg.7414"/>
<protein>
    <recommendedName>
        <fullName evidence="2">OmpA-like domain-containing protein</fullName>
    </recommendedName>
</protein>
<evidence type="ECO:0000259" key="2">
    <source>
        <dbReference type="PROSITE" id="PS51123"/>
    </source>
</evidence>
<dbReference type="PROSITE" id="PS51123">
    <property type="entry name" value="OMPA_2"/>
    <property type="match status" value="1"/>
</dbReference>
<evidence type="ECO:0000256" key="1">
    <source>
        <dbReference type="PROSITE-ProRule" id="PRU00473"/>
    </source>
</evidence>
<dbReference type="RefSeq" id="WP_044196700.1">
    <property type="nucleotide sequence ID" value="NZ_JMCB01000019.1"/>
</dbReference>
<dbReference type="OrthoDB" id="5512463at2"/>
<dbReference type="Proteomes" id="UP000028725">
    <property type="component" value="Unassembled WGS sequence"/>
</dbReference>
<name>A0A085W5R7_9BACT</name>
<feature type="domain" description="OmpA-like" evidence="2">
    <location>
        <begin position="341"/>
        <end position="457"/>
    </location>
</feature>
<gene>
    <name evidence="3" type="ORF">DB31_3089</name>
</gene>
<dbReference type="SUPFAM" id="SSF103088">
    <property type="entry name" value="OmpA-like"/>
    <property type="match status" value="1"/>
</dbReference>
<accession>A0A085W5R7</accession>
<proteinExistence type="predicted"/>
<dbReference type="Gene3D" id="3.30.1330.60">
    <property type="entry name" value="OmpA-like domain"/>
    <property type="match status" value="1"/>
</dbReference>
<reference evidence="3 4" key="1">
    <citation type="submission" date="2014-04" db="EMBL/GenBank/DDBJ databases">
        <title>Genome assembly of Hyalangium minutum DSM 14724.</title>
        <authorList>
            <person name="Sharma G."/>
            <person name="Subramanian S."/>
        </authorList>
    </citation>
    <scope>NUCLEOTIDE SEQUENCE [LARGE SCALE GENOMIC DNA]</scope>
    <source>
        <strain evidence="3 4">DSM 14724</strain>
    </source>
</reference>
<dbReference type="EMBL" id="JMCB01000019">
    <property type="protein sequence ID" value="KFE63030.1"/>
    <property type="molecule type" value="Genomic_DNA"/>
</dbReference>
<dbReference type="InterPro" id="IPR036737">
    <property type="entry name" value="OmpA-like_sf"/>
</dbReference>
<dbReference type="InterPro" id="IPR006665">
    <property type="entry name" value="OmpA-like"/>
</dbReference>
<keyword evidence="1" id="KW-0472">Membrane</keyword>